<name>A0A3B0RF15_9ZZZZ</name>
<feature type="domain" description="AB hydrolase-1" evidence="1">
    <location>
        <begin position="60"/>
        <end position="298"/>
    </location>
</feature>
<dbReference type="InterPro" id="IPR000073">
    <property type="entry name" value="AB_hydrolase_1"/>
</dbReference>
<evidence type="ECO:0000259" key="1">
    <source>
        <dbReference type="Pfam" id="PF12697"/>
    </source>
</evidence>
<dbReference type="Pfam" id="PF12697">
    <property type="entry name" value="Abhydrolase_6"/>
    <property type="match status" value="1"/>
</dbReference>
<evidence type="ECO:0000313" key="2">
    <source>
        <dbReference type="EMBL" id="VAV91550.1"/>
    </source>
</evidence>
<dbReference type="EMBL" id="UOEC01000091">
    <property type="protein sequence ID" value="VAV91550.1"/>
    <property type="molecule type" value="Genomic_DNA"/>
</dbReference>
<proteinExistence type="predicted"/>
<dbReference type="PANTHER" id="PTHR42886:SF29">
    <property type="entry name" value="PUMMELIG, ISOFORM A"/>
    <property type="match status" value="1"/>
</dbReference>
<protein>
    <recommendedName>
        <fullName evidence="1">AB hydrolase-1 domain-containing protein</fullName>
    </recommendedName>
</protein>
<sequence>MINPGSCFRQLAAITLLAMILVIPSGGGASAKEVSLSQNGIKLNAELVMADDKKMSDGVVLILHGTLAHNRMEIIKTMQSLLAERGRNSLAINLGLGLNDRAGMYDCKVPITGLNTDALDEIGLWLNWLKSQGAKDITLMGHSRGGNQVAWFAAERPDRAVTKLVLLAPATWNKEAAKKTYNRRFGFDADVVLAKAEKLVADGKGNQMLEKTGVVYCRDVQSTAAAFVSYHKPDQRLDTPSLLPKISVPILVIAGEKDDVVEGLIEAVKPMVDGDKVSLTVVDGADHYFLDFAAEDAADAVDEFLGN</sequence>
<dbReference type="PANTHER" id="PTHR42886">
    <property type="entry name" value="RE40534P-RELATED"/>
    <property type="match status" value="1"/>
</dbReference>
<organism evidence="2">
    <name type="scientific">hydrothermal vent metagenome</name>
    <dbReference type="NCBI Taxonomy" id="652676"/>
    <lineage>
        <taxon>unclassified sequences</taxon>
        <taxon>metagenomes</taxon>
        <taxon>ecological metagenomes</taxon>
    </lineage>
</organism>
<accession>A0A3B0RF15</accession>
<gene>
    <name evidence="2" type="ORF">MNBD_ALPHA08-924</name>
</gene>
<dbReference type="AlphaFoldDB" id="A0A3B0RF15"/>
<dbReference type="Gene3D" id="3.40.50.1820">
    <property type="entry name" value="alpha/beta hydrolase"/>
    <property type="match status" value="1"/>
</dbReference>
<dbReference type="InterPro" id="IPR029058">
    <property type="entry name" value="AB_hydrolase_fold"/>
</dbReference>
<reference evidence="2" key="1">
    <citation type="submission" date="2018-06" db="EMBL/GenBank/DDBJ databases">
        <authorList>
            <person name="Zhirakovskaya E."/>
        </authorList>
    </citation>
    <scope>NUCLEOTIDE SEQUENCE</scope>
</reference>
<dbReference type="SUPFAM" id="SSF53474">
    <property type="entry name" value="alpha/beta-Hydrolases"/>
    <property type="match status" value="1"/>
</dbReference>